<accession>A0AAD5JY29</accession>
<protein>
    <submittedName>
        <fullName evidence="1">Uncharacterized protein</fullName>
    </submittedName>
</protein>
<dbReference type="AlphaFoldDB" id="A0AAD5JY29"/>
<evidence type="ECO:0000313" key="1">
    <source>
        <dbReference type="EMBL" id="KAI9247212.1"/>
    </source>
</evidence>
<sequence>MIRHQIKGLLTHPNPLYSIIDNMLHHNDLLTSFTTCTRDISFKTKLKAIEWIDIMRYVVPTIIAEHIKDKDAKNALLSLSCKSNIIFKKTITEHDLKQLETNVWKWLNYLRHQVNQNNLKGSVFTITNHYLQYLSAFITDIGLPRWCAAFAMERALGEVKRKVKGRSKQGVKAGNIIIKLAAKRYYDQVTLSPAKSASKKNNTLIASDELIDPEIWDLLWNTTINELNANDHEIIGSSFRLRDESRHVDYFVKMVINVWKTNLDSNRYPYLAPKAIYHHAVIDVGDIRSIAGIYTTTAGVCYIVYPEIDLLTKKNWVQLVVWMAM</sequence>
<organism evidence="1 2">
    <name type="scientific">Phascolomyces articulosus</name>
    <dbReference type="NCBI Taxonomy" id="60185"/>
    <lineage>
        <taxon>Eukaryota</taxon>
        <taxon>Fungi</taxon>
        <taxon>Fungi incertae sedis</taxon>
        <taxon>Mucoromycota</taxon>
        <taxon>Mucoromycotina</taxon>
        <taxon>Mucoromycetes</taxon>
        <taxon>Mucorales</taxon>
        <taxon>Lichtheimiaceae</taxon>
        <taxon>Phascolomyces</taxon>
    </lineage>
</organism>
<proteinExistence type="predicted"/>
<evidence type="ECO:0000313" key="2">
    <source>
        <dbReference type="Proteomes" id="UP001209540"/>
    </source>
</evidence>
<keyword evidence="2" id="KW-1185">Reference proteome</keyword>
<gene>
    <name evidence="1" type="ORF">BDA99DRAFT_543056</name>
</gene>
<name>A0AAD5JY29_9FUNG</name>
<dbReference type="EMBL" id="JAIXMP010000043">
    <property type="protein sequence ID" value="KAI9247212.1"/>
    <property type="molecule type" value="Genomic_DNA"/>
</dbReference>
<reference evidence="1" key="2">
    <citation type="submission" date="2023-02" db="EMBL/GenBank/DDBJ databases">
        <authorList>
            <consortium name="DOE Joint Genome Institute"/>
            <person name="Mondo S.J."/>
            <person name="Chang Y."/>
            <person name="Wang Y."/>
            <person name="Ahrendt S."/>
            <person name="Andreopoulos W."/>
            <person name="Barry K."/>
            <person name="Beard J."/>
            <person name="Benny G.L."/>
            <person name="Blankenship S."/>
            <person name="Bonito G."/>
            <person name="Cuomo C."/>
            <person name="Desiro A."/>
            <person name="Gervers K.A."/>
            <person name="Hundley H."/>
            <person name="Kuo A."/>
            <person name="LaButti K."/>
            <person name="Lang B.F."/>
            <person name="Lipzen A."/>
            <person name="O'Donnell K."/>
            <person name="Pangilinan J."/>
            <person name="Reynolds N."/>
            <person name="Sandor L."/>
            <person name="Smith M.W."/>
            <person name="Tsang A."/>
            <person name="Grigoriev I.V."/>
            <person name="Stajich J.E."/>
            <person name="Spatafora J.W."/>
        </authorList>
    </citation>
    <scope>NUCLEOTIDE SEQUENCE</scope>
    <source>
        <strain evidence="1">RSA 2281</strain>
    </source>
</reference>
<dbReference type="Proteomes" id="UP001209540">
    <property type="component" value="Unassembled WGS sequence"/>
</dbReference>
<reference evidence="1" key="1">
    <citation type="journal article" date="2022" name="IScience">
        <title>Evolution of zygomycete secretomes and the origins of terrestrial fungal ecologies.</title>
        <authorList>
            <person name="Chang Y."/>
            <person name="Wang Y."/>
            <person name="Mondo S."/>
            <person name="Ahrendt S."/>
            <person name="Andreopoulos W."/>
            <person name="Barry K."/>
            <person name="Beard J."/>
            <person name="Benny G.L."/>
            <person name="Blankenship S."/>
            <person name="Bonito G."/>
            <person name="Cuomo C."/>
            <person name="Desiro A."/>
            <person name="Gervers K.A."/>
            <person name="Hundley H."/>
            <person name="Kuo A."/>
            <person name="LaButti K."/>
            <person name="Lang B.F."/>
            <person name="Lipzen A."/>
            <person name="O'Donnell K."/>
            <person name="Pangilinan J."/>
            <person name="Reynolds N."/>
            <person name="Sandor L."/>
            <person name="Smith M.E."/>
            <person name="Tsang A."/>
            <person name="Grigoriev I.V."/>
            <person name="Stajich J.E."/>
            <person name="Spatafora J.W."/>
        </authorList>
    </citation>
    <scope>NUCLEOTIDE SEQUENCE</scope>
    <source>
        <strain evidence="1">RSA 2281</strain>
    </source>
</reference>
<comment type="caution">
    <text evidence="1">The sequence shown here is derived from an EMBL/GenBank/DDBJ whole genome shotgun (WGS) entry which is preliminary data.</text>
</comment>